<dbReference type="InterPro" id="IPR015919">
    <property type="entry name" value="Cadherin-like_sf"/>
</dbReference>
<dbReference type="EMBL" id="JARGDL010000006">
    <property type="protein sequence ID" value="MDF1611783.1"/>
    <property type="molecule type" value="Genomic_DNA"/>
</dbReference>
<reference evidence="2" key="1">
    <citation type="submission" date="2023-03" db="EMBL/GenBank/DDBJ databases">
        <title>Stygiobacter electus gen. nov., sp. nov., facultatively anaerobic thermotolerant bacterium of the class Ignavibacteria from a well of Yessentuki mineral water deposit.</title>
        <authorList>
            <person name="Podosokorskaya O.A."/>
            <person name="Elcheninov A.G."/>
            <person name="Petrova N.F."/>
            <person name="Zavarzina D.G."/>
            <person name="Kublanov I.V."/>
            <person name="Merkel A.Y."/>
        </authorList>
    </citation>
    <scope>NUCLEOTIDE SEQUENCE</scope>
    <source>
        <strain evidence="2">09-Me</strain>
    </source>
</reference>
<keyword evidence="3" id="KW-1185">Reference proteome</keyword>
<organism evidence="2 3">
    <name type="scientific">Stygiobacter electus</name>
    <dbReference type="NCBI Taxonomy" id="3032292"/>
    <lineage>
        <taxon>Bacteria</taxon>
        <taxon>Pseudomonadati</taxon>
        <taxon>Ignavibacteriota</taxon>
        <taxon>Ignavibacteria</taxon>
        <taxon>Ignavibacteriales</taxon>
        <taxon>Melioribacteraceae</taxon>
        <taxon>Stygiobacter</taxon>
    </lineage>
</organism>
<dbReference type="InterPro" id="IPR013783">
    <property type="entry name" value="Ig-like_fold"/>
</dbReference>
<dbReference type="Proteomes" id="UP001221302">
    <property type="component" value="Unassembled WGS sequence"/>
</dbReference>
<dbReference type="SUPFAM" id="SSF49384">
    <property type="entry name" value="Carbohydrate-binding domain"/>
    <property type="match status" value="2"/>
</dbReference>
<dbReference type="Pfam" id="PF18962">
    <property type="entry name" value="Por_Secre_tail"/>
    <property type="match status" value="1"/>
</dbReference>
<dbReference type="CDD" id="cd08547">
    <property type="entry name" value="Type_II_cohesin"/>
    <property type="match status" value="1"/>
</dbReference>
<dbReference type="SMART" id="SM00736">
    <property type="entry name" value="CADG"/>
    <property type="match status" value="2"/>
</dbReference>
<dbReference type="GO" id="GO:0005509">
    <property type="term" value="F:calcium ion binding"/>
    <property type="evidence" value="ECO:0007669"/>
    <property type="project" value="InterPro"/>
</dbReference>
<dbReference type="InterPro" id="IPR002102">
    <property type="entry name" value="Cohesin_dom"/>
</dbReference>
<dbReference type="Gene3D" id="2.60.40.680">
    <property type="match status" value="2"/>
</dbReference>
<accession>A0AAE3P2C2</accession>
<comment type="caution">
    <text evidence="2">The sequence shown here is derived from an EMBL/GenBank/DDBJ whole genome shotgun (WGS) entry which is preliminary data.</text>
</comment>
<dbReference type="InterPro" id="IPR008965">
    <property type="entry name" value="CBM2/CBM3_carb-bd_dom_sf"/>
</dbReference>
<dbReference type="SUPFAM" id="SSF49313">
    <property type="entry name" value="Cadherin-like"/>
    <property type="match status" value="3"/>
</dbReference>
<feature type="domain" description="Dystroglycan-type cadherin-like" evidence="1">
    <location>
        <begin position="273"/>
        <end position="364"/>
    </location>
</feature>
<dbReference type="GO" id="GO:0016020">
    <property type="term" value="C:membrane"/>
    <property type="evidence" value="ECO:0007669"/>
    <property type="project" value="InterPro"/>
</dbReference>
<dbReference type="Gene3D" id="2.60.40.4070">
    <property type="match status" value="1"/>
</dbReference>
<feature type="domain" description="Dystroglycan-type cadherin-like" evidence="1">
    <location>
        <begin position="366"/>
        <end position="458"/>
    </location>
</feature>
<dbReference type="GO" id="GO:0030246">
    <property type="term" value="F:carbohydrate binding"/>
    <property type="evidence" value="ECO:0007669"/>
    <property type="project" value="InterPro"/>
</dbReference>
<proteinExistence type="predicted"/>
<dbReference type="GO" id="GO:0000272">
    <property type="term" value="P:polysaccharide catabolic process"/>
    <property type="evidence" value="ECO:0007669"/>
    <property type="project" value="InterPro"/>
</dbReference>
<gene>
    <name evidence="2" type="ORF">P0M35_06450</name>
</gene>
<dbReference type="Pfam" id="PF05345">
    <property type="entry name" value="He_PIG"/>
    <property type="match status" value="2"/>
</dbReference>
<dbReference type="NCBIfam" id="TIGR04183">
    <property type="entry name" value="Por_Secre_tail"/>
    <property type="match status" value="1"/>
</dbReference>
<evidence type="ECO:0000313" key="3">
    <source>
        <dbReference type="Proteomes" id="UP001221302"/>
    </source>
</evidence>
<dbReference type="Pfam" id="PF00963">
    <property type="entry name" value="Cohesin"/>
    <property type="match status" value="2"/>
</dbReference>
<dbReference type="InterPro" id="IPR006644">
    <property type="entry name" value="Cadg"/>
</dbReference>
<dbReference type="CDD" id="cd11304">
    <property type="entry name" value="Cadherin_repeat"/>
    <property type="match status" value="1"/>
</dbReference>
<protein>
    <submittedName>
        <fullName evidence="2">Ig domain-containing protein</fullName>
    </submittedName>
</protein>
<name>A0AAE3P2C2_9BACT</name>
<dbReference type="RefSeq" id="WP_321535550.1">
    <property type="nucleotide sequence ID" value="NZ_JARGDL010000006.1"/>
</dbReference>
<evidence type="ECO:0000313" key="2">
    <source>
        <dbReference type="EMBL" id="MDF1611783.1"/>
    </source>
</evidence>
<evidence type="ECO:0000259" key="1">
    <source>
        <dbReference type="SMART" id="SM00736"/>
    </source>
</evidence>
<dbReference type="AlphaFoldDB" id="A0AAE3P2C2"/>
<sequence>MLGTSITFAQVSVTFPTISGAVGSSKTADILVGDLTGQNVTSYQFSMNYDNSKVEVTGVTVAGTKSEVGQISYNADVTNGVLTVAWANSQALTGSGILLKININFKAAGTTALTPSSFLFNNGVPAANLTAGQATAASVQVYVEDVTTSGLNSEFLIPIKTTQIVAGDNILSFNFNGTFDPAKLEITGWSYEQDALGIGGQVSINTDNTAGTVSLAWAKGTAISGTGTLVYLKAKAKVKGSSTVNITSFMYNTGSPAVVTAAGTVTLTNKKPAFAAATDTKTVNENAALAFTVVATDGDSDALTYSATGLPTGATFNTSTGAFAWTPSYTQAGVYTVVFKANDGTVDSDPLTVTITVNDVNRTPTISLNPAGPFTVAEGQLLTFTVVASDPDTDNTITVSASGVPSGATFNTSTKVFSWTPLFNQAGSYNVLFTVKDNKNAMATVPASITVTNTNTPPSFAVAGAKQMPDTTILGGKNLIFTYKAIDAEGDNISYFLQDPKPEGAIIVSSTGVFGWKPSNKQAGKWQIVVLASDGVFSTPSRIAYVTVIPDTKVETEEIPASFELYQNYPNPFNPTTSIKFGLPKESHVRLSVYTILGQEVATLVNNVMSAGYHTVNFDASNLPSGMYIYKIDAGDFSQIKKMLLMK</sequence>
<dbReference type="InterPro" id="IPR026444">
    <property type="entry name" value="Secre_tail"/>
</dbReference>
<dbReference type="Gene3D" id="2.60.40.10">
    <property type="entry name" value="Immunoglobulins"/>
    <property type="match status" value="3"/>
</dbReference>